<dbReference type="GO" id="GO:0009306">
    <property type="term" value="P:protein secretion"/>
    <property type="evidence" value="ECO:0007669"/>
    <property type="project" value="UniProtKB-UniRule"/>
</dbReference>
<sequence>MSYTLDNAFYGLLAAADNIGSTPGGAIPQATRDAVVTAFIILMVLASIAMIVVVLMQKGTNDNVGVITGASDTYYGRNKEKGKESTLKKVTLGLFAFILVCSVICFVVMNVGQA</sequence>
<comment type="subcellular location">
    <subcellularLocation>
        <location evidence="9">Cell membrane</location>
        <topology evidence="9">Multi-pass membrane protein</topology>
    </subcellularLocation>
    <subcellularLocation>
        <location evidence="1">Membrane</location>
        <topology evidence="1">Multi-pass membrane protein</topology>
    </subcellularLocation>
</comment>
<dbReference type="NCBIfam" id="TIGR00810">
    <property type="entry name" value="secG"/>
    <property type="match status" value="1"/>
</dbReference>
<dbReference type="GO" id="GO:0005886">
    <property type="term" value="C:plasma membrane"/>
    <property type="evidence" value="ECO:0007669"/>
    <property type="project" value="UniProtKB-SubCell"/>
</dbReference>
<reference evidence="10" key="1">
    <citation type="submission" date="2020-10" db="EMBL/GenBank/DDBJ databases">
        <authorList>
            <person name="Gilroy R."/>
        </authorList>
    </citation>
    <scope>NUCLEOTIDE SEQUENCE</scope>
    <source>
        <strain evidence="10">10406</strain>
    </source>
</reference>
<feature type="transmembrane region" description="Helical" evidence="9">
    <location>
        <begin position="90"/>
        <end position="111"/>
    </location>
</feature>
<keyword evidence="7 9" id="KW-0811">Translocation</keyword>
<keyword evidence="3 9" id="KW-0813">Transport</keyword>
<comment type="caution">
    <text evidence="10">The sequence shown here is derived from an EMBL/GenBank/DDBJ whole genome shotgun (WGS) entry which is preliminary data.</text>
</comment>
<evidence type="ECO:0000256" key="9">
    <source>
        <dbReference type="RuleBase" id="RU365087"/>
    </source>
</evidence>
<keyword evidence="8 9" id="KW-0472">Membrane</keyword>
<comment type="similarity">
    <text evidence="2 9">Belongs to the SecG family.</text>
</comment>
<evidence type="ECO:0000313" key="11">
    <source>
        <dbReference type="Proteomes" id="UP000886857"/>
    </source>
</evidence>
<gene>
    <name evidence="10" type="primary">secG</name>
    <name evidence="10" type="ORF">IAC73_02635</name>
</gene>
<evidence type="ECO:0000256" key="1">
    <source>
        <dbReference type="ARBA" id="ARBA00004141"/>
    </source>
</evidence>
<keyword evidence="4 9" id="KW-0812">Transmembrane</keyword>
<reference evidence="10" key="2">
    <citation type="journal article" date="2021" name="PeerJ">
        <title>Extensive microbial diversity within the chicken gut microbiome revealed by metagenomics and culture.</title>
        <authorList>
            <person name="Gilroy R."/>
            <person name="Ravi A."/>
            <person name="Getino M."/>
            <person name="Pursley I."/>
            <person name="Horton D.L."/>
            <person name="Alikhan N.F."/>
            <person name="Baker D."/>
            <person name="Gharbi K."/>
            <person name="Hall N."/>
            <person name="Watson M."/>
            <person name="Adriaenssens E.M."/>
            <person name="Foster-Nyarko E."/>
            <person name="Jarju S."/>
            <person name="Secka A."/>
            <person name="Antonio M."/>
            <person name="Oren A."/>
            <person name="Chaudhuri R.R."/>
            <person name="La Ragione R."/>
            <person name="Hildebrand F."/>
            <person name="Pallen M.J."/>
        </authorList>
    </citation>
    <scope>NUCLEOTIDE SEQUENCE</scope>
    <source>
        <strain evidence="10">10406</strain>
    </source>
</reference>
<evidence type="ECO:0000256" key="6">
    <source>
        <dbReference type="ARBA" id="ARBA00022989"/>
    </source>
</evidence>
<keyword evidence="9" id="KW-1003">Cell membrane</keyword>
<dbReference type="AlphaFoldDB" id="A0A9D1N915"/>
<dbReference type="Proteomes" id="UP000886857">
    <property type="component" value="Unassembled WGS sequence"/>
</dbReference>
<evidence type="ECO:0000256" key="5">
    <source>
        <dbReference type="ARBA" id="ARBA00022927"/>
    </source>
</evidence>
<feature type="transmembrane region" description="Helical" evidence="9">
    <location>
        <begin position="34"/>
        <end position="55"/>
    </location>
</feature>
<keyword evidence="5 9" id="KW-0653">Protein transport</keyword>
<evidence type="ECO:0000313" key="10">
    <source>
        <dbReference type="EMBL" id="HIU98723.1"/>
    </source>
</evidence>
<evidence type="ECO:0000256" key="8">
    <source>
        <dbReference type="ARBA" id="ARBA00023136"/>
    </source>
</evidence>
<evidence type="ECO:0000256" key="3">
    <source>
        <dbReference type="ARBA" id="ARBA00022448"/>
    </source>
</evidence>
<comment type="function">
    <text evidence="9">Involved in protein export. Participates in an early event of protein translocation.</text>
</comment>
<dbReference type="PRINTS" id="PR01651">
    <property type="entry name" value="SECGEXPORT"/>
</dbReference>
<proteinExistence type="inferred from homology"/>
<dbReference type="EMBL" id="DVOE01000037">
    <property type="protein sequence ID" value="HIU98723.1"/>
    <property type="molecule type" value="Genomic_DNA"/>
</dbReference>
<evidence type="ECO:0000256" key="4">
    <source>
        <dbReference type="ARBA" id="ARBA00022692"/>
    </source>
</evidence>
<keyword evidence="6 9" id="KW-1133">Transmembrane helix</keyword>
<name>A0A9D1N915_9FIRM</name>
<evidence type="ECO:0000256" key="7">
    <source>
        <dbReference type="ARBA" id="ARBA00023010"/>
    </source>
</evidence>
<accession>A0A9D1N915</accession>
<dbReference type="Pfam" id="PF03840">
    <property type="entry name" value="SecG"/>
    <property type="match status" value="1"/>
</dbReference>
<evidence type="ECO:0000256" key="2">
    <source>
        <dbReference type="ARBA" id="ARBA00008445"/>
    </source>
</evidence>
<protein>
    <recommendedName>
        <fullName evidence="9">Protein-export membrane protein SecG</fullName>
    </recommendedName>
</protein>
<dbReference type="InterPro" id="IPR004692">
    <property type="entry name" value="SecG"/>
</dbReference>
<organism evidence="10 11">
    <name type="scientific">Candidatus Limadaptatus stercoripullorum</name>
    <dbReference type="NCBI Taxonomy" id="2840846"/>
    <lineage>
        <taxon>Bacteria</taxon>
        <taxon>Bacillati</taxon>
        <taxon>Bacillota</taxon>
        <taxon>Clostridia</taxon>
        <taxon>Eubacteriales</taxon>
        <taxon>Candidatus Limadaptatus</taxon>
    </lineage>
</organism>
<dbReference type="GO" id="GO:0015450">
    <property type="term" value="F:protein-transporting ATPase activity"/>
    <property type="evidence" value="ECO:0007669"/>
    <property type="project" value="UniProtKB-UniRule"/>
</dbReference>